<keyword evidence="3" id="KW-0731">Sigma factor</keyword>
<evidence type="ECO:0000256" key="3">
    <source>
        <dbReference type="ARBA" id="ARBA00023082"/>
    </source>
</evidence>
<dbReference type="Pfam" id="PF08281">
    <property type="entry name" value="Sigma70_r4_2"/>
    <property type="match status" value="1"/>
</dbReference>
<dbReference type="InterPro" id="IPR013324">
    <property type="entry name" value="RNA_pol_sigma_r3/r4-like"/>
</dbReference>
<evidence type="ECO:0000259" key="5">
    <source>
        <dbReference type="Pfam" id="PF04542"/>
    </source>
</evidence>
<reference evidence="7 8" key="1">
    <citation type="submission" date="2019-01" db="EMBL/GenBank/DDBJ databases">
        <authorList>
            <person name="Chen W.-M."/>
        </authorList>
    </citation>
    <scope>NUCLEOTIDE SEQUENCE [LARGE SCALE GENOMIC DNA]</scope>
    <source>
        <strain evidence="7 8">HPM-16</strain>
    </source>
</reference>
<comment type="caution">
    <text evidence="7">The sequence shown here is derived from an EMBL/GenBank/DDBJ whole genome shotgun (WGS) entry which is preliminary data.</text>
</comment>
<dbReference type="InterPro" id="IPR036388">
    <property type="entry name" value="WH-like_DNA-bd_sf"/>
</dbReference>
<dbReference type="InterPro" id="IPR013249">
    <property type="entry name" value="RNA_pol_sigma70_r4_t2"/>
</dbReference>
<comment type="similarity">
    <text evidence="1">Belongs to the sigma-70 factor family. ECF subfamily.</text>
</comment>
<proteinExistence type="inferred from homology"/>
<dbReference type="InterPro" id="IPR007627">
    <property type="entry name" value="RNA_pol_sigma70_r2"/>
</dbReference>
<dbReference type="InterPro" id="IPR013325">
    <property type="entry name" value="RNA_pol_sigma_r2"/>
</dbReference>
<evidence type="ECO:0000313" key="7">
    <source>
        <dbReference type="EMBL" id="RVU31014.1"/>
    </source>
</evidence>
<dbReference type="AlphaFoldDB" id="A0A437Q8V2"/>
<dbReference type="EMBL" id="SACQ01000003">
    <property type="protein sequence ID" value="RVU31014.1"/>
    <property type="molecule type" value="Genomic_DNA"/>
</dbReference>
<dbReference type="InterPro" id="IPR014284">
    <property type="entry name" value="RNA_pol_sigma-70_dom"/>
</dbReference>
<feature type="domain" description="RNA polymerase sigma-70 region 2" evidence="5">
    <location>
        <begin position="20"/>
        <end position="86"/>
    </location>
</feature>
<dbReference type="RefSeq" id="WP_127693859.1">
    <property type="nucleotide sequence ID" value="NZ_SACQ01000003.1"/>
</dbReference>
<dbReference type="PANTHER" id="PTHR43133:SF62">
    <property type="entry name" value="RNA POLYMERASE SIGMA FACTOR SIGZ"/>
    <property type="match status" value="1"/>
</dbReference>
<protein>
    <submittedName>
        <fullName evidence="7">Sigma-70 family RNA polymerase sigma factor</fullName>
    </submittedName>
</protein>
<dbReference type="NCBIfam" id="TIGR02937">
    <property type="entry name" value="sigma70-ECF"/>
    <property type="match status" value="1"/>
</dbReference>
<sequence length="187" mass="21825">MRKTFPFQNPDLDASKAFTLWSQHEAELRAFLQRQLPQADDLDDVMQELFIKLLRHAEQLVQVQQPRAWLFRVARNALTDRYRTHKSHDPLSDEIQSPSLTKDPVANLEACLVRNLQELPEAERTIIEACDVYGMRQADFASRYGLTLVATKARLRRARQHLRKSIQQNCQVRYDESGRVCCHVPRN</sequence>
<accession>A0A437Q8V2</accession>
<dbReference type="Gene3D" id="1.10.1740.10">
    <property type="match status" value="1"/>
</dbReference>
<name>A0A437Q8V2_9GAMM</name>
<keyword evidence="4" id="KW-0804">Transcription</keyword>
<dbReference type="InterPro" id="IPR039425">
    <property type="entry name" value="RNA_pol_sigma-70-like"/>
</dbReference>
<dbReference type="Pfam" id="PF04542">
    <property type="entry name" value="Sigma70_r2"/>
    <property type="match status" value="1"/>
</dbReference>
<dbReference type="GO" id="GO:0006352">
    <property type="term" value="P:DNA-templated transcription initiation"/>
    <property type="evidence" value="ECO:0007669"/>
    <property type="project" value="InterPro"/>
</dbReference>
<feature type="domain" description="RNA polymerase sigma factor 70 region 4 type 2" evidence="6">
    <location>
        <begin position="111"/>
        <end position="162"/>
    </location>
</feature>
<organism evidence="7 8">
    <name type="scientific">Neptunomonas marina</name>
    <dbReference type="NCBI Taxonomy" id="1815562"/>
    <lineage>
        <taxon>Bacteria</taxon>
        <taxon>Pseudomonadati</taxon>
        <taxon>Pseudomonadota</taxon>
        <taxon>Gammaproteobacteria</taxon>
        <taxon>Oceanospirillales</taxon>
        <taxon>Oceanospirillaceae</taxon>
        <taxon>Neptunomonas</taxon>
    </lineage>
</organism>
<dbReference type="PANTHER" id="PTHR43133">
    <property type="entry name" value="RNA POLYMERASE ECF-TYPE SIGMA FACTO"/>
    <property type="match status" value="1"/>
</dbReference>
<dbReference type="Gene3D" id="1.10.10.10">
    <property type="entry name" value="Winged helix-like DNA-binding domain superfamily/Winged helix DNA-binding domain"/>
    <property type="match status" value="1"/>
</dbReference>
<dbReference type="Proteomes" id="UP000282818">
    <property type="component" value="Unassembled WGS sequence"/>
</dbReference>
<dbReference type="SUPFAM" id="SSF88659">
    <property type="entry name" value="Sigma3 and sigma4 domains of RNA polymerase sigma factors"/>
    <property type="match status" value="1"/>
</dbReference>
<keyword evidence="2" id="KW-0805">Transcription regulation</keyword>
<gene>
    <name evidence="7" type="ORF">EOE65_08365</name>
</gene>
<keyword evidence="8" id="KW-1185">Reference proteome</keyword>
<dbReference type="GO" id="GO:0016987">
    <property type="term" value="F:sigma factor activity"/>
    <property type="evidence" value="ECO:0007669"/>
    <property type="project" value="UniProtKB-KW"/>
</dbReference>
<evidence type="ECO:0000256" key="4">
    <source>
        <dbReference type="ARBA" id="ARBA00023163"/>
    </source>
</evidence>
<evidence type="ECO:0000259" key="6">
    <source>
        <dbReference type="Pfam" id="PF08281"/>
    </source>
</evidence>
<evidence type="ECO:0000256" key="1">
    <source>
        <dbReference type="ARBA" id="ARBA00010641"/>
    </source>
</evidence>
<evidence type="ECO:0000256" key="2">
    <source>
        <dbReference type="ARBA" id="ARBA00023015"/>
    </source>
</evidence>
<dbReference type="GO" id="GO:0003677">
    <property type="term" value="F:DNA binding"/>
    <property type="evidence" value="ECO:0007669"/>
    <property type="project" value="InterPro"/>
</dbReference>
<dbReference type="SUPFAM" id="SSF88946">
    <property type="entry name" value="Sigma2 domain of RNA polymerase sigma factors"/>
    <property type="match status" value="1"/>
</dbReference>
<evidence type="ECO:0000313" key="8">
    <source>
        <dbReference type="Proteomes" id="UP000282818"/>
    </source>
</evidence>